<feature type="domain" description="Peptidase S11 D-alanyl-D-alanine carboxypeptidase A N-terminal" evidence="10">
    <location>
        <begin position="80"/>
        <end position="306"/>
    </location>
</feature>
<dbReference type="AlphaFoldDB" id="A0A2M6WMM0"/>
<reference evidence="12" key="1">
    <citation type="submission" date="2017-09" db="EMBL/GenBank/DDBJ databases">
        <title>Depth-based differentiation of microbial function through sediment-hosted aquifers and enrichment of novel symbionts in the deep terrestrial subsurface.</title>
        <authorList>
            <person name="Probst A.J."/>
            <person name="Ladd B."/>
            <person name="Jarett J.K."/>
            <person name="Geller-Mcgrath D.E."/>
            <person name="Sieber C.M.K."/>
            <person name="Emerson J.B."/>
            <person name="Anantharaman K."/>
            <person name="Thomas B.C."/>
            <person name="Malmstrom R."/>
            <person name="Stieglmeier M."/>
            <person name="Klingl A."/>
            <person name="Woyke T."/>
            <person name="Ryan C.M."/>
            <person name="Banfield J.F."/>
        </authorList>
    </citation>
    <scope>NUCLEOTIDE SEQUENCE [LARGE SCALE GENOMIC DNA]</scope>
</reference>
<feature type="active site" description="Proton acceptor" evidence="7">
    <location>
        <position position="117"/>
    </location>
</feature>
<keyword evidence="6" id="KW-0961">Cell wall biogenesis/degradation</keyword>
<keyword evidence="5" id="KW-0573">Peptidoglycan synthesis</keyword>
<dbReference type="PRINTS" id="PR00725">
    <property type="entry name" value="DADACBPTASE1"/>
</dbReference>
<comment type="similarity">
    <text evidence="1 9">Belongs to the peptidase S11 family.</text>
</comment>
<evidence type="ECO:0000256" key="8">
    <source>
        <dbReference type="PIRSR" id="PIRSR618044-2"/>
    </source>
</evidence>
<dbReference type="InterPro" id="IPR018044">
    <property type="entry name" value="Peptidase_S11"/>
</dbReference>
<feature type="binding site" evidence="8">
    <location>
        <position position="276"/>
    </location>
    <ligand>
        <name>substrate</name>
    </ligand>
</feature>
<evidence type="ECO:0000256" key="9">
    <source>
        <dbReference type="RuleBase" id="RU004016"/>
    </source>
</evidence>
<dbReference type="PANTHER" id="PTHR21581:SF26">
    <property type="entry name" value="D-ALANYL-D-ALANINE ENDOPEPTIDASE"/>
    <property type="match status" value="1"/>
</dbReference>
<dbReference type="GO" id="GO:0008360">
    <property type="term" value="P:regulation of cell shape"/>
    <property type="evidence" value="ECO:0007669"/>
    <property type="project" value="UniProtKB-KW"/>
</dbReference>
<keyword evidence="3" id="KW-0378">Hydrolase</keyword>
<sequence>MVIIATIIVAITLIIANANPIAFVRNNFHVDRSQAQVLGVSEANGDMPAATAASAVTIVPESKPVSAENPPAPAIKSVYKKTPDISARAAIVMDVKSQKVLWEKNINEQSSIASITKLITALVALKHEPDFAREYVMREDDRREGGRINLFWGDKITVKDLFNASLVGSDNTATIALVHALGFSETEFVAKMNEQAAELGLKDTVFVDPIGLSSNNKSTASEVAKIAASAFLKDQIRRTVTQRRYVLTTKQGKTRIIESTDDLLVEKTAYEVLGGKTGYLNSAGFCFTGKFSQDGREIISVVLGSNSVDTRFSDTDALVAWAYENYVWPK</sequence>
<comment type="caution">
    <text evidence="11">The sequence shown here is derived from an EMBL/GenBank/DDBJ whole genome shotgun (WGS) entry which is preliminary data.</text>
</comment>
<evidence type="ECO:0000256" key="5">
    <source>
        <dbReference type="ARBA" id="ARBA00022984"/>
    </source>
</evidence>
<evidence type="ECO:0000259" key="10">
    <source>
        <dbReference type="Pfam" id="PF00768"/>
    </source>
</evidence>
<evidence type="ECO:0000256" key="6">
    <source>
        <dbReference type="ARBA" id="ARBA00023316"/>
    </source>
</evidence>
<dbReference type="GO" id="GO:0071555">
    <property type="term" value="P:cell wall organization"/>
    <property type="evidence" value="ECO:0007669"/>
    <property type="project" value="UniProtKB-KW"/>
</dbReference>
<dbReference type="Gene3D" id="3.40.710.10">
    <property type="entry name" value="DD-peptidase/beta-lactamase superfamily"/>
    <property type="match status" value="1"/>
</dbReference>
<evidence type="ECO:0000313" key="11">
    <source>
        <dbReference type="EMBL" id="PIT93996.1"/>
    </source>
</evidence>
<keyword evidence="2" id="KW-0732">Signal</keyword>
<evidence type="ECO:0000256" key="2">
    <source>
        <dbReference type="ARBA" id="ARBA00022729"/>
    </source>
</evidence>
<dbReference type="Proteomes" id="UP000229335">
    <property type="component" value="Unassembled WGS sequence"/>
</dbReference>
<evidence type="ECO:0000256" key="1">
    <source>
        <dbReference type="ARBA" id="ARBA00007164"/>
    </source>
</evidence>
<dbReference type="Pfam" id="PF00768">
    <property type="entry name" value="Peptidase_S11"/>
    <property type="match status" value="1"/>
</dbReference>
<dbReference type="GO" id="GO:0009002">
    <property type="term" value="F:serine-type D-Ala-D-Ala carboxypeptidase activity"/>
    <property type="evidence" value="ECO:0007669"/>
    <property type="project" value="InterPro"/>
</dbReference>
<organism evidence="11 12">
    <name type="scientific">Candidatus Falkowbacteria bacterium CG10_big_fil_rev_8_21_14_0_10_43_11</name>
    <dbReference type="NCBI Taxonomy" id="1974568"/>
    <lineage>
        <taxon>Bacteria</taxon>
        <taxon>Candidatus Falkowiibacteriota</taxon>
    </lineage>
</organism>
<feature type="active site" description="Acyl-ester intermediate" evidence="7">
    <location>
        <position position="114"/>
    </location>
</feature>
<evidence type="ECO:0000256" key="7">
    <source>
        <dbReference type="PIRSR" id="PIRSR618044-1"/>
    </source>
</evidence>
<dbReference type="GO" id="GO:0006508">
    <property type="term" value="P:proteolysis"/>
    <property type="evidence" value="ECO:0007669"/>
    <property type="project" value="InterPro"/>
</dbReference>
<evidence type="ECO:0000256" key="4">
    <source>
        <dbReference type="ARBA" id="ARBA00022960"/>
    </source>
</evidence>
<protein>
    <recommendedName>
        <fullName evidence="10">Peptidase S11 D-alanyl-D-alanine carboxypeptidase A N-terminal domain-containing protein</fullName>
    </recommendedName>
</protein>
<feature type="active site" evidence="7">
    <location>
        <position position="169"/>
    </location>
</feature>
<proteinExistence type="inferred from homology"/>
<dbReference type="SUPFAM" id="SSF56601">
    <property type="entry name" value="beta-lactamase/transpeptidase-like"/>
    <property type="match status" value="1"/>
</dbReference>
<dbReference type="InterPro" id="IPR012338">
    <property type="entry name" value="Beta-lactam/transpept-like"/>
</dbReference>
<dbReference type="GO" id="GO:0009252">
    <property type="term" value="P:peptidoglycan biosynthetic process"/>
    <property type="evidence" value="ECO:0007669"/>
    <property type="project" value="UniProtKB-KW"/>
</dbReference>
<dbReference type="EMBL" id="PFAS01000018">
    <property type="protein sequence ID" value="PIT93996.1"/>
    <property type="molecule type" value="Genomic_DNA"/>
</dbReference>
<gene>
    <name evidence="11" type="ORF">COU00_01400</name>
</gene>
<evidence type="ECO:0000313" key="12">
    <source>
        <dbReference type="Proteomes" id="UP000229335"/>
    </source>
</evidence>
<accession>A0A2M6WMM0</accession>
<dbReference type="InterPro" id="IPR001967">
    <property type="entry name" value="Peptidase_S11_N"/>
</dbReference>
<keyword evidence="4" id="KW-0133">Cell shape</keyword>
<evidence type="ECO:0000256" key="3">
    <source>
        <dbReference type="ARBA" id="ARBA00022801"/>
    </source>
</evidence>
<name>A0A2M6WMM0_9BACT</name>
<dbReference type="PANTHER" id="PTHR21581">
    <property type="entry name" value="D-ALANYL-D-ALANINE CARBOXYPEPTIDASE"/>
    <property type="match status" value="1"/>
</dbReference>